<feature type="binding site" evidence="12">
    <location>
        <position position="252"/>
    </location>
    <ligand>
        <name>[4Fe-4S] cluster</name>
        <dbReference type="ChEBI" id="CHEBI:49883"/>
        <label>2</label>
        <note>4Fe-4S-substrate</note>
    </ligand>
</feature>
<dbReference type="RefSeq" id="WP_132277108.1">
    <property type="nucleotide sequence ID" value="NZ_JAOBST010000037.1"/>
</dbReference>
<dbReference type="InterPro" id="IPR010505">
    <property type="entry name" value="MoaA_twitch"/>
</dbReference>
<dbReference type="PANTHER" id="PTHR22960:SF0">
    <property type="entry name" value="MOLYBDENUM COFACTOR BIOSYNTHESIS PROTEIN 1"/>
    <property type="match status" value="1"/>
</dbReference>
<dbReference type="InterPro" id="IPR013785">
    <property type="entry name" value="Aldolase_TIM"/>
</dbReference>
<comment type="subunit">
    <text evidence="12">Monomer and homodimer.</text>
</comment>
<evidence type="ECO:0000256" key="7">
    <source>
        <dbReference type="ARBA" id="ARBA00023014"/>
    </source>
</evidence>
<dbReference type="GO" id="GO:0046872">
    <property type="term" value="F:metal ion binding"/>
    <property type="evidence" value="ECO:0007669"/>
    <property type="project" value="UniProtKB-KW"/>
</dbReference>
<keyword evidence="15" id="KW-1185">Reference proteome</keyword>
<evidence type="ECO:0000256" key="4">
    <source>
        <dbReference type="ARBA" id="ARBA00022723"/>
    </source>
</evidence>
<organism evidence="14 15">
    <name type="scientific">Extibacter muris</name>
    <dbReference type="NCBI Taxonomy" id="1796622"/>
    <lineage>
        <taxon>Bacteria</taxon>
        <taxon>Bacillati</taxon>
        <taxon>Bacillota</taxon>
        <taxon>Clostridia</taxon>
        <taxon>Lachnospirales</taxon>
        <taxon>Lachnospiraceae</taxon>
        <taxon>Extibacter</taxon>
    </lineage>
</organism>
<feature type="binding site" evidence="12">
    <location>
        <position position="66"/>
    </location>
    <ligand>
        <name>S-adenosyl-L-methionine</name>
        <dbReference type="ChEBI" id="CHEBI:59789"/>
    </ligand>
</feature>
<dbReference type="GO" id="GO:1904047">
    <property type="term" value="F:S-adenosyl-L-methionine binding"/>
    <property type="evidence" value="ECO:0007669"/>
    <property type="project" value="UniProtKB-UniRule"/>
</dbReference>
<feature type="binding site" evidence="12">
    <location>
        <position position="93"/>
    </location>
    <ligand>
        <name>GTP</name>
        <dbReference type="ChEBI" id="CHEBI:37565"/>
    </ligand>
</feature>
<sequence length="321" mass="35902">MKDTYEREIDYMRLSITDRCNLRCRYCMPDGIELLPRDEILTLDEIELICKEAAALGIHKLKITGGEPLVRKDCVSLVHSLKRIPGITQVTLTTNGVLLPEYAGDLKKAGIDGINVSLDTLDQENYREITGFDALPAVLKGIAQSQELGIRIKVNTVLQRDMNEEAWKSIARLAEIYPLDVRFIEMMPIGHGKSYETIANTVVLEKIKEKFGAAIRDESLHGNGPAIYYKIAGFRGSIGFISAIHGKFCSKCNRIRLTSTGQLKPCLCFGESISVKEAVRLGDRAKVRRQIEKAIIHKPGMHQFEQEAAITEKKDMRQIGG</sequence>
<dbReference type="Gene3D" id="3.20.20.70">
    <property type="entry name" value="Aldolase class I"/>
    <property type="match status" value="1"/>
</dbReference>
<dbReference type="InterPro" id="IPR058240">
    <property type="entry name" value="rSAM_sf"/>
</dbReference>
<comment type="similarity">
    <text evidence="12">Belongs to the radical SAM superfamily. MoaA family.</text>
</comment>
<dbReference type="PROSITE" id="PS01305">
    <property type="entry name" value="MOAA_NIFB_PQQE"/>
    <property type="match status" value="1"/>
</dbReference>
<keyword evidence="5 12" id="KW-0547">Nucleotide-binding</keyword>
<evidence type="ECO:0000256" key="11">
    <source>
        <dbReference type="ARBA" id="ARBA00048697"/>
    </source>
</evidence>
<protein>
    <recommendedName>
        <fullName evidence="1 12">GTP 3',8-cyclase</fullName>
        <ecNumber evidence="1 12">4.1.99.22</ecNumber>
    </recommendedName>
    <alternativeName>
        <fullName evidence="12">Molybdenum cofactor biosynthesis protein A</fullName>
    </alternativeName>
</protein>
<evidence type="ECO:0000256" key="12">
    <source>
        <dbReference type="HAMAP-Rule" id="MF_01225"/>
    </source>
</evidence>
<dbReference type="GO" id="GO:0061798">
    <property type="term" value="F:GTP 3',8'-cyclase activity"/>
    <property type="evidence" value="ECO:0007669"/>
    <property type="project" value="UniProtKB-UniRule"/>
</dbReference>
<keyword evidence="6 12" id="KW-0408">Iron</keyword>
<dbReference type="GO" id="GO:0005525">
    <property type="term" value="F:GTP binding"/>
    <property type="evidence" value="ECO:0007669"/>
    <property type="project" value="UniProtKB-UniRule"/>
</dbReference>
<dbReference type="SFLD" id="SFLDG01067">
    <property type="entry name" value="SPASM/twitch_domain_containing"/>
    <property type="match status" value="1"/>
</dbReference>
<keyword evidence="9 12" id="KW-0501">Molybdenum cofactor biosynthesis</keyword>
<feature type="binding site" evidence="12">
    <location>
        <position position="24"/>
    </location>
    <ligand>
        <name>[4Fe-4S] cluster</name>
        <dbReference type="ChEBI" id="CHEBI:49883"/>
        <label>1</label>
        <note>4Fe-4S-S-AdoMet</note>
    </ligand>
</feature>
<dbReference type="SFLD" id="SFLDS00029">
    <property type="entry name" value="Radical_SAM"/>
    <property type="match status" value="1"/>
</dbReference>
<accession>A0A4R4FEH9</accession>
<keyword evidence="3 12" id="KW-0949">S-adenosyl-L-methionine</keyword>
<evidence type="ECO:0000256" key="5">
    <source>
        <dbReference type="ARBA" id="ARBA00022741"/>
    </source>
</evidence>
<keyword evidence="10 12" id="KW-0456">Lyase</keyword>
<comment type="cofactor">
    <cofactor evidence="12">
        <name>[4Fe-4S] cluster</name>
        <dbReference type="ChEBI" id="CHEBI:49883"/>
    </cofactor>
    <text evidence="12">Binds 2 [4Fe-4S] clusters. Binds 1 [4Fe-4S] cluster coordinated with 3 cysteines and an exchangeable S-adenosyl-L-methionine and 1 [4Fe-4S] cluster coordinated with 3 cysteines and the GTP-derived substrate.</text>
</comment>
<evidence type="ECO:0000256" key="6">
    <source>
        <dbReference type="ARBA" id="ARBA00023004"/>
    </source>
</evidence>
<dbReference type="SUPFAM" id="SSF102114">
    <property type="entry name" value="Radical SAM enzymes"/>
    <property type="match status" value="1"/>
</dbReference>
<dbReference type="GO" id="GO:0006777">
    <property type="term" value="P:Mo-molybdopterin cofactor biosynthetic process"/>
    <property type="evidence" value="ECO:0007669"/>
    <property type="project" value="UniProtKB-UniRule"/>
</dbReference>
<keyword evidence="8 12" id="KW-0342">GTP-binding</keyword>
<feature type="binding site" evidence="12">
    <location>
        <position position="13"/>
    </location>
    <ligand>
        <name>GTP</name>
        <dbReference type="ChEBI" id="CHEBI:37565"/>
    </ligand>
</feature>
<gene>
    <name evidence="12 14" type="primary">moaA</name>
    <name evidence="14" type="ORF">E1963_08450</name>
</gene>
<evidence type="ECO:0000313" key="14">
    <source>
        <dbReference type="EMBL" id="TDA21788.1"/>
    </source>
</evidence>
<dbReference type="InterPro" id="IPR000385">
    <property type="entry name" value="MoaA_NifB_PqqE_Fe-S-bd_CS"/>
</dbReference>
<feature type="binding site" evidence="12">
    <location>
        <position position="153"/>
    </location>
    <ligand>
        <name>GTP</name>
        <dbReference type="ChEBI" id="CHEBI:37565"/>
    </ligand>
</feature>
<dbReference type="CDD" id="cd21117">
    <property type="entry name" value="Twitch_MoaA"/>
    <property type="match status" value="1"/>
</dbReference>
<dbReference type="PROSITE" id="PS51918">
    <property type="entry name" value="RADICAL_SAM"/>
    <property type="match status" value="1"/>
</dbReference>
<dbReference type="NCBIfam" id="TIGR02666">
    <property type="entry name" value="moaA"/>
    <property type="match status" value="1"/>
</dbReference>
<evidence type="ECO:0000259" key="13">
    <source>
        <dbReference type="PROSITE" id="PS51918"/>
    </source>
</evidence>
<dbReference type="HAMAP" id="MF_01225_B">
    <property type="entry name" value="MoaA_B"/>
    <property type="match status" value="1"/>
</dbReference>
<feature type="binding site" evidence="12">
    <location>
        <position position="187"/>
    </location>
    <ligand>
        <name>S-adenosyl-L-methionine</name>
        <dbReference type="ChEBI" id="CHEBI:59789"/>
    </ligand>
</feature>
<feature type="binding site" evidence="12">
    <location>
        <position position="117"/>
    </location>
    <ligand>
        <name>S-adenosyl-L-methionine</name>
        <dbReference type="ChEBI" id="CHEBI:59789"/>
    </ligand>
</feature>
<evidence type="ECO:0000256" key="1">
    <source>
        <dbReference type="ARBA" id="ARBA00012167"/>
    </source>
</evidence>
<dbReference type="InterPro" id="IPR013483">
    <property type="entry name" value="MoaA"/>
</dbReference>
<feature type="binding site" evidence="12">
    <location>
        <position position="266"/>
    </location>
    <ligand>
        <name>[4Fe-4S] cluster</name>
        <dbReference type="ChEBI" id="CHEBI:49883"/>
        <label>2</label>
        <note>4Fe-4S-substrate</note>
    </ligand>
</feature>
<feature type="domain" description="Radical SAM core" evidence="13">
    <location>
        <begin position="4"/>
        <end position="225"/>
    </location>
</feature>
<dbReference type="SFLD" id="SFLDG01383">
    <property type="entry name" value="cyclic_pyranopterin_phosphate"/>
    <property type="match status" value="1"/>
</dbReference>
<keyword evidence="4 12" id="KW-0479">Metal-binding</keyword>
<dbReference type="Pfam" id="PF06463">
    <property type="entry name" value="Mob_synth_C"/>
    <property type="match status" value="1"/>
</dbReference>
<comment type="function">
    <text evidence="12">Catalyzes the cyclization of GTP to (8S)-3',8-cyclo-7,8-dihydroguanosine 5'-triphosphate.</text>
</comment>
<dbReference type="EC" id="4.1.99.22" evidence="1 12"/>
<dbReference type="EMBL" id="SMMX01000006">
    <property type="protein sequence ID" value="TDA21788.1"/>
    <property type="molecule type" value="Genomic_DNA"/>
</dbReference>
<dbReference type="SMART" id="SM00729">
    <property type="entry name" value="Elp3"/>
    <property type="match status" value="1"/>
</dbReference>
<evidence type="ECO:0000256" key="8">
    <source>
        <dbReference type="ARBA" id="ARBA00023134"/>
    </source>
</evidence>
<reference evidence="14 15" key="1">
    <citation type="journal article" date="2016" name="Nat. Microbiol.">
        <title>The Mouse Intestinal Bacterial Collection (miBC) provides host-specific insight into cultured diversity and functional potential of the gut microbiota.</title>
        <authorList>
            <person name="Lagkouvardos I."/>
            <person name="Pukall R."/>
            <person name="Abt B."/>
            <person name="Foesel B.U."/>
            <person name="Meier-Kolthoff J.P."/>
            <person name="Kumar N."/>
            <person name="Bresciani A."/>
            <person name="Martinez I."/>
            <person name="Just S."/>
            <person name="Ziegler C."/>
            <person name="Brugiroux S."/>
            <person name="Garzetti D."/>
            <person name="Wenning M."/>
            <person name="Bui T.P."/>
            <person name="Wang J."/>
            <person name="Hugenholtz F."/>
            <person name="Plugge C.M."/>
            <person name="Peterson D.A."/>
            <person name="Hornef M.W."/>
            <person name="Baines J.F."/>
            <person name="Smidt H."/>
            <person name="Walter J."/>
            <person name="Kristiansen K."/>
            <person name="Nielsen H.B."/>
            <person name="Haller D."/>
            <person name="Overmann J."/>
            <person name="Stecher B."/>
            <person name="Clavel T."/>
        </authorList>
    </citation>
    <scope>NUCLEOTIDE SEQUENCE [LARGE SCALE GENOMIC DNA]</scope>
    <source>
        <strain evidence="14 15">DSM 28560</strain>
    </source>
</reference>
<feature type="binding site" evidence="12">
    <location>
        <begin position="254"/>
        <end position="256"/>
    </location>
    <ligand>
        <name>GTP</name>
        <dbReference type="ChEBI" id="CHEBI:37565"/>
    </ligand>
</feature>
<proteinExistence type="inferred from homology"/>
<dbReference type="SFLD" id="SFLDG01386">
    <property type="entry name" value="main_SPASM_domain-containing"/>
    <property type="match status" value="1"/>
</dbReference>
<dbReference type="PANTHER" id="PTHR22960">
    <property type="entry name" value="MOLYBDOPTERIN COFACTOR SYNTHESIS PROTEIN A"/>
    <property type="match status" value="1"/>
</dbReference>
<comment type="caution">
    <text evidence="12">Lacks conserved residue(s) required for the propagation of feature annotation.</text>
</comment>
<feature type="binding site" evidence="12">
    <location>
        <position position="249"/>
    </location>
    <ligand>
        <name>[4Fe-4S] cluster</name>
        <dbReference type="ChEBI" id="CHEBI:49883"/>
        <label>2</label>
        <note>4Fe-4S-substrate</note>
    </ligand>
</feature>
<comment type="pathway">
    <text evidence="12">Cofactor biosynthesis; molybdopterin biosynthesis.</text>
</comment>
<dbReference type="UniPathway" id="UPA00344"/>
<dbReference type="InterPro" id="IPR050105">
    <property type="entry name" value="MoCo_biosynth_MoaA/MoaC"/>
</dbReference>
<dbReference type="InterPro" id="IPR040064">
    <property type="entry name" value="MoaA-like"/>
</dbReference>
<dbReference type="AlphaFoldDB" id="A0A4R4FEH9"/>
<dbReference type="Proteomes" id="UP000295710">
    <property type="component" value="Unassembled WGS sequence"/>
</dbReference>
<keyword evidence="2 12" id="KW-0004">4Fe-4S</keyword>
<evidence type="ECO:0000313" key="15">
    <source>
        <dbReference type="Proteomes" id="UP000295710"/>
    </source>
</evidence>
<dbReference type="GO" id="GO:0061799">
    <property type="term" value="F:cyclic pyranopterin monophosphate synthase activity"/>
    <property type="evidence" value="ECO:0007669"/>
    <property type="project" value="TreeGrafter"/>
</dbReference>
<evidence type="ECO:0000256" key="3">
    <source>
        <dbReference type="ARBA" id="ARBA00022691"/>
    </source>
</evidence>
<feature type="binding site" evidence="12">
    <location>
        <position position="27"/>
    </location>
    <ligand>
        <name>[4Fe-4S] cluster</name>
        <dbReference type="ChEBI" id="CHEBI:49883"/>
        <label>1</label>
        <note>4Fe-4S-S-AdoMet</note>
    </ligand>
</feature>
<evidence type="ECO:0000256" key="9">
    <source>
        <dbReference type="ARBA" id="ARBA00023150"/>
    </source>
</evidence>
<dbReference type="InterPro" id="IPR007197">
    <property type="entry name" value="rSAM"/>
</dbReference>
<dbReference type="InterPro" id="IPR006638">
    <property type="entry name" value="Elp3/MiaA/NifB-like_rSAM"/>
</dbReference>
<dbReference type="CDD" id="cd01335">
    <property type="entry name" value="Radical_SAM"/>
    <property type="match status" value="1"/>
</dbReference>
<keyword evidence="7 12" id="KW-0411">Iron-sulfur</keyword>
<evidence type="ECO:0000256" key="2">
    <source>
        <dbReference type="ARBA" id="ARBA00022485"/>
    </source>
</evidence>
<comment type="catalytic activity">
    <reaction evidence="11 12">
        <text>GTP + AH2 + S-adenosyl-L-methionine = (8S)-3',8-cyclo-7,8-dihydroguanosine 5'-triphosphate + 5'-deoxyadenosine + L-methionine + A + H(+)</text>
        <dbReference type="Rhea" id="RHEA:49576"/>
        <dbReference type="ChEBI" id="CHEBI:13193"/>
        <dbReference type="ChEBI" id="CHEBI:15378"/>
        <dbReference type="ChEBI" id="CHEBI:17319"/>
        <dbReference type="ChEBI" id="CHEBI:17499"/>
        <dbReference type="ChEBI" id="CHEBI:37565"/>
        <dbReference type="ChEBI" id="CHEBI:57844"/>
        <dbReference type="ChEBI" id="CHEBI:59789"/>
        <dbReference type="ChEBI" id="CHEBI:131766"/>
        <dbReference type="EC" id="4.1.99.22"/>
    </reaction>
</comment>
<comment type="caution">
    <text evidence="14">The sequence shown here is derived from an EMBL/GenBank/DDBJ whole genome shotgun (WGS) entry which is preliminary data.</text>
</comment>
<name>A0A4R4FEH9_9FIRM</name>
<feature type="binding site" evidence="12">
    <location>
        <position position="20"/>
    </location>
    <ligand>
        <name>[4Fe-4S] cluster</name>
        <dbReference type="ChEBI" id="CHEBI:49883"/>
        <label>1</label>
        <note>4Fe-4S-S-AdoMet</note>
    </ligand>
</feature>
<feature type="binding site" evidence="12">
    <location>
        <position position="26"/>
    </location>
    <ligand>
        <name>S-adenosyl-L-methionine</name>
        <dbReference type="ChEBI" id="CHEBI:59789"/>
    </ligand>
</feature>
<dbReference type="GO" id="GO:0051539">
    <property type="term" value="F:4 iron, 4 sulfur cluster binding"/>
    <property type="evidence" value="ECO:0007669"/>
    <property type="project" value="UniProtKB-UniRule"/>
</dbReference>
<evidence type="ECO:0000256" key="10">
    <source>
        <dbReference type="ARBA" id="ARBA00023239"/>
    </source>
</evidence>
<dbReference type="Pfam" id="PF04055">
    <property type="entry name" value="Radical_SAM"/>
    <property type="match status" value="1"/>
</dbReference>